<sequence length="319" mass="34271">MTPIQGRDLMKYISRCCVVCETTTRIIALHSQSMSIPECPGGWEEMWTGYSYFMSTLDNVGGVGQNLVSPGSCLEEFRAQPVIECHGHGRCNYYDALASFWLTVIEEQDQFVQPRQQTLKADLTSKISRCTVCRRRGNSFVARTAYVSSGSRDGSASRYPSGSSSGSSSGAAGSLPETDGNYRSSWTSGAASSPGSNSGSWSSGSNAGAYPGSNAAWQSGINAGSSWSSRPVAGSGSNPGSYSSWSAGSSPGSNPGSNSWSTRPSWSTDPRSRAPSNYLNGRYQQRVRPSNLQAYNEYARHGGNTRQYNRRPREDTTAP</sequence>
<proteinExistence type="predicted"/>
<keyword evidence="4" id="KW-0677">Repeat</keyword>
<dbReference type="GO" id="GO:0007525">
    <property type="term" value="P:somatic muscle development"/>
    <property type="evidence" value="ECO:0007669"/>
    <property type="project" value="EnsemblMetazoa"/>
</dbReference>
<dbReference type="InterPro" id="IPR001442">
    <property type="entry name" value="Collagen_IV_NC"/>
</dbReference>
<dbReference type="SMART" id="SM00111">
    <property type="entry name" value="C4"/>
    <property type="match status" value="1"/>
</dbReference>
<dbReference type="GO" id="GO:0007443">
    <property type="term" value="P:Malpighian tubule morphogenesis"/>
    <property type="evidence" value="ECO:0007669"/>
    <property type="project" value="EnsemblMetazoa"/>
</dbReference>
<dbReference type="GO" id="GO:0061327">
    <property type="term" value="P:anterior Malpighian tubule development"/>
    <property type="evidence" value="ECO:0007669"/>
    <property type="project" value="EnsemblMetazoa"/>
</dbReference>
<evidence type="ECO:0000256" key="1">
    <source>
        <dbReference type="ARBA" id="ARBA00004302"/>
    </source>
</evidence>
<dbReference type="GO" id="GO:0071711">
    <property type="term" value="P:basement membrane organization"/>
    <property type="evidence" value="ECO:0007669"/>
    <property type="project" value="EnsemblMetazoa"/>
</dbReference>
<dbReference type="InterPro" id="IPR036954">
    <property type="entry name" value="Collagen_IV_NC_sf"/>
</dbReference>
<dbReference type="GO" id="GO:0005581">
    <property type="term" value="C:collagen trimer"/>
    <property type="evidence" value="ECO:0007669"/>
    <property type="project" value="UniProtKB-KW"/>
</dbReference>
<dbReference type="Proteomes" id="UP000000304">
    <property type="component" value="Unassembled WGS sequence"/>
</dbReference>
<gene>
    <name evidence="10" type="primary">Dsim\GD11984</name>
    <name evidence="10" type="ORF">Dsim_GD11984</name>
</gene>
<name>B4NRW9_DROSI</name>
<evidence type="ECO:0000313" key="10">
    <source>
        <dbReference type="EMBL" id="EDX15347.1"/>
    </source>
</evidence>
<dbReference type="OrthoDB" id="10071882at2759"/>
<evidence type="ECO:0000259" key="9">
    <source>
        <dbReference type="PROSITE" id="PS51403"/>
    </source>
</evidence>
<comment type="subcellular location">
    <subcellularLocation>
        <location evidence="1">Secreted</location>
        <location evidence="1">Extracellular space</location>
        <location evidence="1">Extracellular matrix</location>
        <location evidence="1">Basement membrane</location>
    </subcellularLocation>
</comment>
<keyword evidence="2" id="KW-0964">Secreted</keyword>
<protein>
    <submittedName>
        <fullName evidence="10">GD11984</fullName>
    </submittedName>
</protein>
<feature type="region of interest" description="Disordered" evidence="8">
    <location>
        <begin position="150"/>
        <end position="205"/>
    </location>
</feature>
<dbReference type="SUPFAM" id="SSF56436">
    <property type="entry name" value="C-type lectin-like"/>
    <property type="match status" value="1"/>
</dbReference>
<evidence type="ECO:0000256" key="4">
    <source>
        <dbReference type="ARBA" id="ARBA00022737"/>
    </source>
</evidence>
<evidence type="ECO:0000256" key="3">
    <source>
        <dbReference type="ARBA" id="ARBA00022530"/>
    </source>
</evidence>
<dbReference type="GO" id="GO:0005201">
    <property type="term" value="F:extracellular matrix structural constituent"/>
    <property type="evidence" value="ECO:0007669"/>
    <property type="project" value="InterPro"/>
</dbReference>
<reference evidence="10 11" key="1">
    <citation type="journal article" date="2007" name="Nature">
        <title>Evolution of genes and genomes on the Drosophila phylogeny.</title>
        <authorList>
            <consortium name="Drosophila 12 Genomes Consortium"/>
            <person name="Clark A.G."/>
            <person name="Eisen M.B."/>
            <person name="Smith D.R."/>
            <person name="Bergman C.M."/>
            <person name="Oliver B."/>
            <person name="Markow T.A."/>
            <person name="Kaufman T.C."/>
            <person name="Kellis M."/>
            <person name="Gelbart W."/>
            <person name="Iyer V.N."/>
            <person name="Pollard D.A."/>
            <person name="Sackton T.B."/>
            <person name="Larracuente A.M."/>
            <person name="Singh N.D."/>
            <person name="Abad J.P."/>
            <person name="Abt D.N."/>
            <person name="Adryan B."/>
            <person name="Aguade M."/>
            <person name="Akashi H."/>
            <person name="Anderson W.W."/>
            <person name="Aquadro C.F."/>
            <person name="Ardell D.H."/>
            <person name="Arguello R."/>
            <person name="Artieri C.G."/>
            <person name="Barbash D.A."/>
            <person name="Barker D."/>
            <person name="Barsanti P."/>
            <person name="Batterham P."/>
            <person name="Batzoglou S."/>
            <person name="Begun D."/>
            <person name="Bhutkar A."/>
            <person name="Blanco E."/>
            <person name="Bosak S.A."/>
            <person name="Bradley R.K."/>
            <person name="Brand A.D."/>
            <person name="Brent M.R."/>
            <person name="Brooks A.N."/>
            <person name="Brown R.H."/>
            <person name="Butlin R.K."/>
            <person name="Caggese C."/>
            <person name="Calvi B.R."/>
            <person name="Bernardo de Carvalho A."/>
            <person name="Caspi A."/>
            <person name="Castrezana S."/>
            <person name="Celniker S.E."/>
            <person name="Chang J.L."/>
            <person name="Chapple C."/>
            <person name="Chatterji S."/>
            <person name="Chinwalla A."/>
            <person name="Civetta A."/>
            <person name="Clifton S.W."/>
            <person name="Comeron J.M."/>
            <person name="Costello J.C."/>
            <person name="Coyne J.A."/>
            <person name="Daub J."/>
            <person name="David R.G."/>
            <person name="Delcher A.L."/>
            <person name="Delehaunty K."/>
            <person name="Do C.B."/>
            <person name="Ebling H."/>
            <person name="Edwards K."/>
            <person name="Eickbush T."/>
            <person name="Evans J.D."/>
            <person name="Filipski A."/>
            <person name="Findeiss S."/>
            <person name="Freyhult E."/>
            <person name="Fulton L."/>
            <person name="Fulton R."/>
            <person name="Garcia A.C."/>
            <person name="Gardiner A."/>
            <person name="Garfield D.A."/>
            <person name="Garvin B.E."/>
            <person name="Gibson G."/>
            <person name="Gilbert D."/>
            <person name="Gnerre S."/>
            <person name="Godfrey J."/>
            <person name="Good R."/>
            <person name="Gotea V."/>
            <person name="Gravely B."/>
            <person name="Greenberg A.J."/>
            <person name="Griffiths-Jones S."/>
            <person name="Gross S."/>
            <person name="Guigo R."/>
            <person name="Gustafson E.A."/>
            <person name="Haerty W."/>
            <person name="Hahn M.W."/>
            <person name="Halligan D.L."/>
            <person name="Halpern A.L."/>
            <person name="Halter G.M."/>
            <person name="Han M.V."/>
            <person name="Heger A."/>
            <person name="Hillier L."/>
            <person name="Hinrichs A.S."/>
            <person name="Holmes I."/>
            <person name="Hoskins R.A."/>
            <person name="Hubisz M.J."/>
            <person name="Hultmark D."/>
            <person name="Huntley M.A."/>
            <person name="Jaffe D.B."/>
            <person name="Jagadeeshan S."/>
            <person name="Jeck W.R."/>
            <person name="Johnson J."/>
            <person name="Jones C.D."/>
            <person name="Jordan W.C."/>
            <person name="Karpen G.H."/>
            <person name="Kataoka E."/>
            <person name="Keightley P.D."/>
            <person name="Kheradpour P."/>
            <person name="Kirkness E.F."/>
            <person name="Koerich L.B."/>
            <person name="Kristiansen K."/>
            <person name="Kudrna D."/>
            <person name="Kulathinal R.J."/>
            <person name="Kumar S."/>
            <person name="Kwok R."/>
            <person name="Lander E."/>
            <person name="Langley C.H."/>
            <person name="Lapoint R."/>
            <person name="Lazzaro B.P."/>
            <person name="Lee S.J."/>
            <person name="Levesque L."/>
            <person name="Li R."/>
            <person name="Lin C.F."/>
            <person name="Lin M.F."/>
            <person name="Lindblad-Toh K."/>
            <person name="Llopart A."/>
            <person name="Long M."/>
            <person name="Low L."/>
            <person name="Lozovsky E."/>
            <person name="Lu J."/>
            <person name="Luo M."/>
            <person name="Machado C.A."/>
            <person name="Makalowski W."/>
            <person name="Marzo M."/>
            <person name="Matsuda M."/>
            <person name="Matzkin L."/>
            <person name="McAllister B."/>
            <person name="McBride C.S."/>
            <person name="McKernan B."/>
            <person name="McKernan K."/>
            <person name="Mendez-Lago M."/>
            <person name="Minx P."/>
            <person name="Mollenhauer M.U."/>
            <person name="Montooth K."/>
            <person name="Mount S.M."/>
            <person name="Mu X."/>
            <person name="Myers E."/>
            <person name="Negre B."/>
            <person name="Newfeld S."/>
            <person name="Nielsen R."/>
            <person name="Noor M.A."/>
            <person name="O'Grady P."/>
            <person name="Pachter L."/>
            <person name="Papaceit M."/>
            <person name="Parisi M.J."/>
            <person name="Parisi M."/>
            <person name="Parts L."/>
            <person name="Pedersen J.S."/>
            <person name="Pesole G."/>
            <person name="Phillippy A.M."/>
            <person name="Ponting C.P."/>
            <person name="Pop M."/>
            <person name="Porcelli D."/>
            <person name="Powell J.R."/>
            <person name="Prohaska S."/>
            <person name="Pruitt K."/>
            <person name="Puig M."/>
            <person name="Quesneville H."/>
            <person name="Ram K.R."/>
            <person name="Rand D."/>
            <person name="Rasmussen M.D."/>
            <person name="Reed L.K."/>
            <person name="Reenan R."/>
            <person name="Reily A."/>
            <person name="Remington K.A."/>
            <person name="Rieger T.T."/>
            <person name="Ritchie M.G."/>
            <person name="Robin C."/>
            <person name="Rogers Y.H."/>
            <person name="Rohde C."/>
            <person name="Rozas J."/>
            <person name="Rubenfield M.J."/>
            <person name="Ruiz A."/>
            <person name="Russo S."/>
            <person name="Salzberg S.L."/>
            <person name="Sanchez-Gracia A."/>
            <person name="Saranga D.J."/>
            <person name="Sato H."/>
            <person name="Schaeffer S.W."/>
            <person name="Schatz M.C."/>
            <person name="Schlenke T."/>
            <person name="Schwartz R."/>
            <person name="Segarra C."/>
            <person name="Singh R.S."/>
            <person name="Sirot L."/>
            <person name="Sirota M."/>
            <person name="Sisneros N.B."/>
            <person name="Smith C.D."/>
            <person name="Smith T.F."/>
            <person name="Spieth J."/>
            <person name="Stage D.E."/>
            <person name="Stark A."/>
            <person name="Stephan W."/>
            <person name="Strausberg R.L."/>
            <person name="Strempel S."/>
            <person name="Sturgill D."/>
            <person name="Sutton G."/>
            <person name="Sutton G.G."/>
            <person name="Tao W."/>
            <person name="Teichmann S."/>
            <person name="Tobari Y.N."/>
            <person name="Tomimura Y."/>
            <person name="Tsolas J.M."/>
            <person name="Valente V.L."/>
            <person name="Venter E."/>
            <person name="Venter J.C."/>
            <person name="Vicario S."/>
            <person name="Vieira F.G."/>
            <person name="Vilella A.J."/>
            <person name="Villasante A."/>
            <person name="Walenz B."/>
            <person name="Wang J."/>
            <person name="Wasserman M."/>
            <person name="Watts T."/>
            <person name="Wilson D."/>
            <person name="Wilson R.K."/>
            <person name="Wing R.A."/>
            <person name="Wolfner M.F."/>
            <person name="Wong A."/>
            <person name="Wong G.K."/>
            <person name="Wu C.I."/>
            <person name="Wu G."/>
            <person name="Yamamoto D."/>
            <person name="Yang H.P."/>
            <person name="Yang S.P."/>
            <person name="Yorke J.A."/>
            <person name="Yoshida K."/>
            <person name="Zdobnov E."/>
            <person name="Zhang P."/>
            <person name="Zhang Y."/>
            <person name="Zimin A.V."/>
            <person name="Baldwin J."/>
            <person name="Abdouelleil A."/>
            <person name="Abdulkadir J."/>
            <person name="Abebe A."/>
            <person name="Abera B."/>
            <person name="Abreu J."/>
            <person name="Acer S.C."/>
            <person name="Aftuck L."/>
            <person name="Alexander A."/>
            <person name="An P."/>
            <person name="Anderson E."/>
            <person name="Anderson S."/>
            <person name="Arachi H."/>
            <person name="Azer M."/>
            <person name="Bachantsang P."/>
            <person name="Barry A."/>
            <person name="Bayul T."/>
            <person name="Berlin A."/>
            <person name="Bessette D."/>
            <person name="Bloom T."/>
            <person name="Blye J."/>
            <person name="Boguslavskiy L."/>
            <person name="Bonnet C."/>
            <person name="Boukhgalter B."/>
            <person name="Bourzgui I."/>
            <person name="Brown A."/>
            <person name="Cahill P."/>
            <person name="Channer S."/>
            <person name="Cheshatsang Y."/>
            <person name="Chuda L."/>
            <person name="Citroen M."/>
            <person name="Collymore A."/>
            <person name="Cooke P."/>
            <person name="Costello M."/>
            <person name="D'Aco K."/>
            <person name="Daza R."/>
            <person name="De Haan G."/>
            <person name="DeGray S."/>
            <person name="DeMaso C."/>
            <person name="Dhargay N."/>
            <person name="Dooley K."/>
            <person name="Dooley E."/>
            <person name="Doricent M."/>
            <person name="Dorje P."/>
            <person name="Dorjee K."/>
            <person name="Dupes A."/>
            <person name="Elong R."/>
            <person name="Falk J."/>
            <person name="Farina A."/>
            <person name="Faro S."/>
            <person name="Ferguson D."/>
            <person name="Fisher S."/>
            <person name="Foley C.D."/>
            <person name="Franke A."/>
            <person name="Friedrich D."/>
            <person name="Gadbois L."/>
            <person name="Gearin G."/>
            <person name="Gearin C.R."/>
            <person name="Giannoukos G."/>
            <person name="Goode T."/>
            <person name="Graham J."/>
            <person name="Grandbois E."/>
            <person name="Grewal S."/>
            <person name="Gyaltsen K."/>
            <person name="Hafez N."/>
            <person name="Hagos B."/>
            <person name="Hall J."/>
            <person name="Henson C."/>
            <person name="Hollinger A."/>
            <person name="Honan T."/>
            <person name="Huard M.D."/>
            <person name="Hughes L."/>
            <person name="Hurhula B."/>
            <person name="Husby M.E."/>
            <person name="Kamat A."/>
            <person name="Kanga B."/>
            <person name="Kashin S."/>
            <person name="Khazanovich D."/>
            <person name="Kisner P."/>
            <person name="Lance K."/>
            <person name="Lara M."/>
            <person name="Lee W."/>
            <person name="Lennon N."/>
            <person name="Letendre F."/>
            <person name="LeVine R."/>
            <person name="Lipovsky A."/>
            <person name="Liu X."/>
            <person name="Liu J."/>
            <person name="Liu S."/>
            <person name="Lokyitsang T."/>
            <person name="Lokyitsang Y."/>
            <person name="Lubonja R."/>
            <person name="Lui A."/>
            <person name="MacDonald P."/>
            <person name="Magnisalis V."/>
            <person name="Maru K."/>
            <person name="Matthews C."/>
            <person name="McCusker W."/>
            <person name="McDonough S."/>
            <person name="Mehta T."/>
            <person name="Meldrim J."/>
            <person name="Meneus L."/>
            <person name="Mihai O."/>
            <person name="Mihalev A."/>
            <person name="Mihova T."/>
            <person name="Mittelman R."/>
            <person name="Mlenga V."/>
            <person name="Montmayeur A."/>
            <person name="Mulrain L."/>
            <person name="Navidi A."/>
            <person name="Naylor J."/>
            <person name="Negash T."/>
            <person name="Nguyen T."/>
            <person name="Nguyen N."/>
            <person name="Nicol R."/>
            <person name="Norbu C."/>
            <person name="Norbu N."/>
            <person name="Novod N."/>
            <person name="O'Neill B."/>
            <person name="Osman S."/>
            <person name="Markiewicz E."/>
            <person name="Oyono O.L."/>
            <person name="Patti C."/>
            <person name="Phunkhang P."/>
            <person name="Pierre F."/>
            <person name="Priest M."/>
            <person name="Raghuraman S."/>
            <person name="Rege F."/>
            <person name="Reyes R."/>
            <person name="Rise C."/>
            <person name="Rogov P."/>
            <person name="Ross K."/>
            <person name="Ryan E."/>
            <person name="Settipalli S."/>
            <person name="Shea T."/>
            <person name="Sherpa N."/>
            <person name="Shi L."/>
            <person name="Shih D."/>
            <person name="Sparrow T."/>
            <person name="Spaulding J."/>
            <person name="Stalker J."/>
            <person name="Stange-Thomann N."/>
            <person name="Stavropoulos S."/>
            <person name="Stone C."/>
            <person name="Strader C."/>
            <person name="Tesfaye S."/>
            <person name="Thomson T."/>
            <person name="Thoulutsang Y."/>
            <person name="Thoulutsang D."/>
            <person name="Topham K."/>
            <person name="Topping I."/>
            <person name="Tsamla T."/>
            <person name="Vassiliev H."/>
            <person name="Vo A."/>
            <person name="Wangchuk T."/>
            <person name="Wangdi T."/>
            <person name="Weiand M."/>
            <person name="Wilkinson J."/>
            <person name="Wilson A."/>
            <person name="Yadav S."/>
            <person name="Young G."/>
            <person name="Yu Q."/>
            <person name="Zembek L."/>
            <person name="Zhong D."/>
            <person name="Zimmer A."/>
            <person name="Zwirko Z."/>
            <person name="Jaffe D.B."/>
            <person name="Alvarez P."/>
            <person name="Brockman W."/>
            <person name="Butler J."/>
            <person name="Chin C."/>
            <person name="Gnerre S."/>
            <person name="Grabherr M."/>
            <person name="Kleber M."/>
            <person name="Mauceli E."/>
            <person name="MacCallum I."/>
        </authorList>
    </citation>
    <scope>NUCLEOTIDE SEQUENCE [LARGE SCALE GENOMIC DNA]</scope>
    <source>
        <strain evidence="11">white501</strain>
    </source>
</reference>
<keyword evidence="5" id="KW-0084">Basement membrane</keyword>
<evidence type="ECO:0000256" key="7">
    <source>
        <dbReference type="ARBA" id="ARBA00023157"/>
    </source>
</evidence>
<dbReference type="InterPro" id="IPR016187">
    <property type="entry name" value="CTDL_fold"/>
</dbReference>
<feature type="compositionally biased region" description="Low complexity" evidence="8">
    <location>
        <begin position="188"/>
        <end position="205"/>
    </location>
</feature>
<dbReference type="PROSITE" id="PS51403">
    <property type="entry name" value="NC1_IV"/>
    <property type="match status" value="1"/>
</dbReference>
<feature type="region of interest" description="Disordered" evidence="8">
    <location>
        <begin position="224"/>
        <end position="319"/>
    </location>
</feature>
<evidence type="ECO:0000256" key="8">
    <source>
        <dbReference type="SAM" id="MobiDB-lite"/>
    </source>
</evidence>
<dbReference type="Pfam" id="PF01413">
    <property type="entry name" value="C4"/>
    <property type="match status" value="1"/>
</dbReference>
<feature type="compositionally biased region" description="Low complexity" evidence="8">
    <location>
        <begin position="154"/>
        <end position="174"/>
    </location>
</feature>
<evidence type="ECO:0000256" key="2">
    <source>
        <dbReference type="ARBA" id="ARBA00022525"/>
    </source>
</evidence>
<keyword evidence="11" id="KW-1185">Reference proteome</keyword>
<feature type="domain" description="Collagen IV NC1" evidence="9">
    <location>
        <begin position="1"/>
        <end position="137"/>
    </location>
</feature>
<accession>B4NRW9</accession>
<keyword evidence="6" id="KW-0176">Collagen</keyword>
<evidence type="ECO:0000313" key="11">
    <source>
        <dbReference type="Proteomes" id="UP000000304"/>
    </source>
</evidence>
<feature type="compositionally biased region" description="Polar residues" evidence="8">
    <location>
        <begin position="262"/>
        <end position="294"/>
    </location>
</feature>
<evidence type="ECO:0000256" key="6">
    <source>
        <dbReference type="ARBA" id="ARBA00023119"/>
    </source>
</evidence>
<dbReference type="EMBL" id="CH981613">
    <property type="protein sequence ID" value="EDX15347.1"/>
    <property type="molecule type" value="Genomic_DNA"/>
</dbReference>
<dbReference type="GO" id="GO:0005604">
    <property type="term" value="C:basement membrane"/>
    <property type="evidence" value="ECO:0007669"/>
    <property type="project" value="UniProtKB-SubCell"/>
</dbReference>
<keyword evidence="7" id="KW-1015">Disulfide bond</keyword>
<dbReference type="STRING" id="7240.B4NRW9"/>
<dbReference type="HOGENOM" id="CLU_872305_0_0_1"/>
<feature type="compositionally biased region" description="Low complexity" evidence="8">
    <location>
        <begin position="233"/>
        <end position="261"/>
    </location>
</feature>
<evidence type="ECO:0000256" key="5">
    <source>
        <dbReference type="ARBA" id="ARBA00022869"/>
    </source>
</evidence>
<organism evidence="10 11">
    <name type="scientific">Drosophila simulans</name>
    <name type="common">Fruit fly</name>
    <dbReference type="NCBI Taxonomy" id="7240"/>
    <lineage>
        <taxon>Eukaryota</taxon>
        <taxon>Metazoa</taxon>
        <taxon>Ecdysozoa</taxon>
        <taxon>Arthropoda</taxon>
        <taxon>Hexapoda</taxon>
        <taxon>Insecta</taxon>
        <taxon>Pterygota</taxon>
        <taxon>Neoptera</taxon>
        <taxon>Endopterygota</taxon>
        <taxon>Diptera</taxon>
        <taxon>Brachycera</taxon>
        <taxon>Muscomorpha</taxon>
        <taxon>Ephydroidea</taxon>
        <taxon>Drosophilidae</taxon>
        <taxon>Drosophila</taxon>
        <taxon>Sophophora</taxon>
    </lineage>
</organism>
<keyword evidence="3" id="KW-0272">Extracellular matrix</keyword>
<dbReference type="Gene3D" id="2.170.240.10">
    <property type="entry name" value="Collagen IV, non-collagenous"/>
    <property type="match status" value="1"/>
</dbReference>
<dbReference type="AlphaFoldDB" id="B4NRW9"/>